<accession>A0ABU9HAL4</accession>
<protein>
    <submittedName>
        <fullName evidence="2">AsmA family protein</fullName>
    </submittedName>
</protein>
<dbReference type="Proteomes" id="UP001366060">
    <property type="component" value="Unassembled WGS sequence"/>
</dbReference>
<organism evidence="2 3">
    <name type="scientific">Psychromonas arctica</name>
    <dbReference type="NCBI Taxonomy" id="168275"/>
    <lineage>
        <taxon>Bacteria</taxon>
        <taxon>Pseudomonadati</taxon>
        <taxon>Pseudomonadota</taxon>
        <taxon>Gammaproteobacteria</taxon>
        <taxon>Alteromonadales</taxon>
        <taxon>Psychromonadaceae</taxon>
        <taxon>Psychromonas</taxon>
    </lineage>
</organism>
<dbReference type="Pfam" id="PF05170">
    <property type="entry name" value="AsmA"/>
    <property type="match status" value="1"/>
</dbReference>
<feature type="domain" description="AsmA" evidence="1">
    <location>
        <begin position="1"/>
        <end position="665"/>
    </location>
</feature>
<evidence type="ECO:0000259" key="1">
    <source>
        <dbReference type="Pfam" id="PF05170"/>
    </source>
</evidence>
<name>A0ABU9HAL4_9GAMM</name>
<reference evidence="2 3" key="1">
    <citation type="submission" date="2024-02" db="EMBL/GenBank/DDBJ databases">
        <title>Bacteria isolated from the canopy kelp, Nereocystis luetkeana.</title>
        <authorList>
            <person name="Pfister C.A."/>
            <person name="Younker I.T."/>
            <person name="Light S.H."/>
        </authorList>
    </citation>
    <scope>NUCLEOTIDE SEQUENCE [LARGE SCALE GENOMIC DNA]</scope>
    <source>
        <strain evidence="2 3">TI.2.07</strain>
    </source>
</reference>
<proteinExistence type="predicted"/>
<sequence length="778" mass="84910">MKLFLKLAAALIVLLILTVVIVINVVDPNDYKQQIQEQVKKNINRDLVITGELDWSLYPLLGLKSGQVTLYNNPEFEEKTFLDVQNASISINVLPLISGKIEVGEIILDGVDFNLITNKDGSSNLDNLQAEGTEVVAEAAKEETPATEEEQSTEAVDLSQFVLSGITLTNAELQIIDHQTNENQKIAIKSMVLSEFAFDKKSHFSLTSSFKNEQVDADIALEADIFIDSTLNNIELTGLTIESKVLSDALADSTLNTTFTSGLTYKVDTKQLDVKAIIINNKFTGSYLDGDIYINSSDIHITNHNELELGKLTLTSSLTGSALSNNTLNTNLQTNLAADIQKQTAKIDQFELKNTIEGKDLQGNVNLSFKEMNVSDFEKILIKQFKLVSELNVPAVSKDKINSTIESEISYDLAKQKLSIDSLQSTVNDIELGGQLSFIQQSVPVIRYSLKGNIWDLNPYLTKTTGQNNDAASTEKGEQAAETEPDLSILKELDIKGDLTIAGLLYEDIRIGKITNNLTVKNGKATISPLNAQLYNGSLNIDAWVDEKGGANQYKATTSIKNVVLIDLLKDAAKVELLSGTANFNLVADGKGLTSTKIQQGVNAKGDFKILNGELYGINLSQEIRVLKAKIKGKTIAPDKLVKKTDFASLIGEFTLQDGIANNQKLLMSSPVIRLDGAGTANTITEALNYKLGVTPLSKAGEETDFLDLDGVTIPLLIKGTFSKPSFNLDTEAALKEKIEAGKKALQEKAKEAILGNKSSDELKEEAKDLKDKLKSFF</sequence>
<evidence type="ECO:0000313" key="3">
    <source>
        <dbReference type="Proteomes" id="UP001366060"/>
    </source>
</evidence>
<dbReference type="PANTHER" id="PTHR30441">
    <property type="entry name" value="DUF748 DOMAIN-CONTAINING PROTEIN"/>
    <property type="match status" value="1"/>
</dbReference>
<dbReference type="InterPro" id="IPR052894">
    <property type="entry name" value="AsmA-related"/>
</dbReference>
<dbReference type="InterPro" id="IPR007844">
    <property type="entry name" value="AsmA"/>
</dbReference>
<dbReference type="EMBL" id="JBAKBA010000012">
    <property type="protein sequence ID" value="MEL0658899.1"/>
    <property type="molecule type" value="Genomic_DNA"/>
</dbReference>
<keyword evidence="3" id="KW-1185">Reference proteome</keyword>
<gene>
    <name evidence="2" type="ORF">V6255_07055</name>
</gene>
<dbReference type="RefSeq" id="WP_341627518.1">
    <property type="nucleotide sequence ID" value="NZ_JBAKBA010000012.1"/>
</dbReference>
<dbReference type="PANTHER" id="PTHR30441:SF4">
    <property type="entry name" value="PROTEIN ASMA"/>
    <property type="match status" value="1"/>
</dbReference>
<evidence type="ECO:0000313" key="2">
    <source>
        <dbReference type="EMBL" id="MEL0658899.1"/>
    </source>
</evidence>
<comment type="caution">
    <text evidence="2">The sequence shown here is derived from an EMBL/GenBank/DDBJ whole genome shotgun (WGS) entry which is preliminary data.</text>
</comment>